<evidence type="ECO:0000313" key="1">
    <source>
        <dbReference type="EMBL" id="KKN31164.1"/>
    </source>
</evidence>
<sequence length="100" mass="11331">MELYKGAKRIYLQVDPDGETACDWVDGITWCEDRINESDIVYVRADLTNTSEKLKRIAGIIERVDNRCMAADGPVTPTLQEMTQSEISEIYELASQEEGK</sequence>
<dbReference type="EMBL" id="LAZR01002352">
    <property type="protein sequence ID" value="KKN31164.1"/>
    <property type="molecule type" value="Genomic_DNA"/>
</dbReference>
<comment type="caution">
    <text evidence="1">The sequence shown here is derived from an EMBL/GenBank/DDBJ whole genome shotgun (WGS) entry which is preliminary data.</text>
</comment>
<accession>A0A0F9PLW2</accession>
<dbReference type="AlphaFoldDB" id="A0A0F9PLW2"/>
<organism evidence="1">
    <name type="scientific">marine sediment metagenome</name>
    <dbReference type="NCBI Taxonomy" id="412755"/>
    <lineage>
        <taxon>unclassified sequences</taxon>
        <taxon>metagenomes</taxon>
        <taxon>ecological metagenomes</taxon>
    </lineage>
</organism>
<protein>
    <submittedName>
        <fullName evidence="1">Uncharacterized protein</fullName>
    </submittedName>
</protein>
<name>A0A0F9PLW2_9ZZZZ</name>
<proteinExistence type="predicted"/>
<gene>
    <name evidence="1" type="ORF">LCGC14_0826730</name>
</gene>
<reference evidence="1" key="1">
    <citation type="journal article" date="2015" name="Nature">
        <title>Complex archaea that bridge the gap between prokaryotes and eukaryotes.</title>
        <authorList>
            <person name="Spang A."/>
            <person name="Saw J.H."/>
            <person name="Jorgensen S.L."/>
            <person name="Zaremba-Niedzwiedzka K."/>
            <person name="Martijn J."/>
            <person name="Lind A.E."/>
            <person name="van Eijk R."/>
            <person name="Schleper C."/>
            <person name="Guy L."/>
            <person name="Ettema T.J."/>
        </authorList>
    </citation>
    <scope>NUCLEOTIDE SEQUENCE</scope>
</reference>